<feature type="transmembrane region" description="Helical" evidence="2">
    <location>
        <begin position="88"/>
        <end position="105"/>
    </location>
</feature>
<evidence type="ECO:0000256" key="1">
    <source>
        <dbReference type="SAM" id="MobiDB-lite"/>
    </source>
</evidence>
<feature type="transmembrane region" description="Helical" evidence="2">
    <location>
        <begin position="408"/>
        <end position="424"/>
    </location>
</feature>
<dbReference type="OrthoDB" id="3734639at2"/>
<evidence type="ECO:0000256" key="2">
    <source>
        <dbReference type="SAM" id="Phobius"/>
    </source>
</evidence>
<feature type="transmembrane region" description="Helical" evidence="2">
    <location>
        <begin position="197"/>
        <end position="226"/>
    </location>
</feature>
<keyword evidence="2" id="KW-0812">Transmembrane</keyword>
<feature type="transmembrane region" description="Helical" evidence="2">
    <location>
        <begin position="112"/>
        <end position="130"/>
    </location>
</feature>
<keyword evidence="2" id="KW-1133">Transmembrane helix</keyword>
<name>A0A4R7JCU6_9ACTN</name>
<proteinExistence type="predicted"/>
<feature type="transmembrane region" description="Helical" evidence="2">
    <location>
        <begin position="559"/>
        <end position="579"/>
    </location>
</feature>
<gene>
    <name evidence="3" type="ORF">CLV29_2173</name>
</gene>
<sequence length="648" mass="68362">MNTVTPSRPDHRPTSGEPGLLRQVFDKVVVEQVRAGRLRSKGLPPGVQPLVTITLVLYGVLAAVVITGGWVRRLFAVDSSAFGLPAELVGPAIAMTTVLVAILITAGMHAPWLLRAAGILSALLLWIAVWAATDPLTCVAAAIGLLVIIGFQVLRRSQAFVWWEYAVNLAVVGAVTVTSVVIALRPALLAGQTDPSLLITSVVLATVVFAIPFTISSGAAVTELAFSTSTWLVELFGRRYSRRTQLWLIVAVAVISWSVVLWRFSRSPLPLLPLTLNLLVTAVALACTAALWLAMDRYFDDRSRVAGLRVDNDTDVADLAASFRPLAIYVGIALSLPVSLNVIWSAMERGIAQLLAQAGVAVTPQDLATRLSRLAGLDDALSLTSDLLGAAIGTVAAVAAFRRGRRGAAELAAVIGFFCLLRFLSGLGMPFLDFDLNTLCAVMLIICTVVGLRWALQHRLTTNRLHALGVAMLLSAAVTGREILADPIGWLLGSTTGALIVFGLLWNLLTGADHANGDSPAFPRAGRTLAVVGYLTTAMLVAAFDSLAVTFAIDLDSFVELGAGVLGTALLLTGLWAVLDAGTRDAATVEARRFAPIGAPDPWLDHAATPSPGGGQAWSPGRGEQGSGITPGTRPDQPRNGPPPQWRP</sequence>
<dbReference type="Proteomes" id="UP000295371">
    <property type="component" value="Unassembled WGS sequence"/>
</dbReference>
<feature type="transmembrane region" description="Helical" evidence="2">
    <location>
        <begin position="47"/>
        <end position="68"/>
    </location>
</feature>
<accession>A0A4R7JCU6</accession>
<feature type="transmembrane region" description="Helical" evidence="2">
    <location>
        <begin position="136"/>
        <end position="154"/>
    </location>
</feature>
<comment type="caution">
    <text evidence="3">The sequence shown here is derived from an EMBL/GenBank/DDBJ whole genome shotgun (WGS) entry which is preliminary data.</text>
</comment>
<feature type="transmembrane region" description="Helical" evidence="2">
    <location>
        <begin position="326"/>
        <end position="347"/>
    </location>
</feature>
<organism evidence="3 4">
    <name type="scientific">Naumannella halotolerans</name>
    <dbReference type="NCBI Taxonomy" id="993414"/>
    <lineage>
        <taxon>Bacteria</taxon>
        <taxon>Bacillati</taxon>
        <taxon>Actinomycetota</taxon>
        <taxon>Actinomycetes</taxon>
        <taxon>Propionibacteriales</taxon>
        <taxon>Propionibacteriaceae</taxon>
        <taxon>Naumannella</taxon>
    </lineage>
</organism>
<evidence type="ECO:0000313" key="4">
    <source>
        <dbReference type="Proteomes" id="UP000295371"/>
    </source>
</evidence>
<dbReference type="RefSeq" id="WP_133754865.1">
    <property type="nucleotide sequence ID" value="NZ_SOAW01000001.1"/>
</dbReference>
<feature type="transmembrane region" description="Helical" evidence="2">
    <location>
        <begin position="465"/>
        <end position="484"/>
    </location>
</feature>
<feature type="transmembrane region" description="Helical" evidence="2">
    <location>
        <begin position="246"/>
        <end position="265"/>
    </location>
</feature>
<feature type="transmembrane region" description="Helical" evidence="2">
    <location>
        <begin position="490"/>
        <end position="509"/>
    </location>
</feature>
<feature type="transmembrane region" description="Helical" evidence="2">
    <location>
        <begin position="436"/>
        <end position="456"/>
    </location>
</feature>
<feature type="transmembrane region" description="Helical" evidence="2">
    <location>
        <begin position="271"/>
        <end position="294"/>
    </location>
</feature>
<feature type="region of interest" description="Disordered" evidence="1">
    <location>
        <begin position="600"/>
        <end position="648"/>
    </location>
</feature>
<evidence type="ECO:0000313" key="3">
    <source>
        <dbReference type="EMBL" id="TDT34503.1"/>
    </source>
</evidence>
<dbReference type="EMBL" id="SOAW01000001">
    <property type="protein sequence ID" value="TDT34503.1"/>
    <property type="molecule type" value="Genomic_DNA"/>
</dbReference>
<keyword evidence="4" id="KW-1185">Reference proteome</keyword>
<reference evidence="3 4" key="1">
    <citation type="submission" date="2019-03" db="EMBL/GenBank/DDBJ databases">
        <title>Genomic Encyclopedia of Archaeal and Bacterial Type Strains, Phase II (KMG-II): from individual species to whole genera.</title>
        <authorList>
            <person name="Goeker M."/>
        </authorList>
    </citation>
    <scope>NUCLEOTIDE SEQUENCE [LARGE SCALE GENOMIC DNA]</scope>
    <source>
        <strain evidence="3 4">DSM 24323</strain>
    </source>
</reference>
<feature type="transmembrane region" description="Helical" evidence="2">
    <location>
        <begin position="380"/>
        <end position="401"/>
    </location>
</feature>
<keyword evidence="2" id="KW-0472">Membrane</keyword>
<dbReference type="AlphaFoldDB" id="A0A4R7JCU6"/>
<feature type="transmembrane region" description="Helical" evidence="2">
    <location>
        <begin position="529"/>
        <end position="553"/>
    </location>
</feature>
<protein>
    <submittedName>
        <fullName evidence="3">Uncharacterized protein</fullName>
    </submittedName>
</protein>
<feature type="transmembrane region" description="Helical" evidence="2">
    <location>
        <begin position="166"/>
        <end position="185"/>
    </location>
</feature>